<dbReference type="AlphaFoldDB" id="A0A6M3KDG6"/>
<sequence length="60" mass="6805">MVKDPTRNESKKIPVKQILEPSENSRSKNVTEIDTPPNPHKSSRILNYGKFLGNDITKNV</sequence>
<protein>
    <submittedName>
        <fullName evidence="2">Uncharacterized protein</fullName>
    </submittedName>
</protein>
<proteinExistence type="predicted"/>
<gene>
    <name evidence="2" type="ORF">MM415A00826_0013</name>
</gene>
<name>A0A6M3KDG6_9ZZZZ</name>
<accession>A0A6M3KDG6</accession>
<feature type="compositionally biased region" description="Basic and acidic residues" evidence="1">
    <location>
        <begin position="1"/>
        <end position="12"/>
    </location>
</feature>
<feature type="region of interest" description="Disordered" evidence="1">
    <location>
        <begin position="1"/>
        <end position="46"/>
    </location>
</feature>
<organism evidence="2">
    <name type="scientific">viral metagenome</name>
    <dbReference type="NCBI Taxonomy" id="1070528"/>
    <lineage>
        <taxon>unclassified sequences</taxon>
        <taxon>metagenomes</taxon>
        <taxon>organismal metagenomes</taxon>
    </lineage>
</organism>
<evidence type="ECO:0000256" key="1">
    <source>
        <dbReference type="SAM" id="MobiDB-lite"/>
    </source>
</evidence>
<reference evidence="2" key="1">
    <citation type="submission" date="2020-03" db="EMBL/GenBank/DDBJ databases">
        <title>The deep terrestrial virosphere.</title>
        <authorList>
            <person name="Holmfeldt K."/>
            <person name="Nilsson E."/>
            <person name="Simone D."/>
            <person name="Lopez-Fernandez M."/>
            <person name="Wu X."/>
            <person name="de Brujin I."/>
            <person name="Lundin D."/>
            <person name="Andersson A."/>
            <person name="Bertilsson S."/>
            <person name="Dopson M."/>
        </authorList>
    </citation>
    <scope>NUCLEOTIDE SEQUENCE</scope>
    <source>
        <strain evidence="2">MM415A00826</strain>
    </source>
</reference>
<dbReference type="EMBL" id="MT142397">
    <property type="protein sequence ID" value="QJA79862.1"/>
    <property type="molecule type" value="Genomic_DNA"/>
</dbReference>
<evidence type="ECO:0000313" key="2">
    <source>
        <dbReference type="EMBL" id="QJA79862.1"/>
    </source>
</evidence>